<dbReference type="InterPro" id="IPR051802">
    <property type="entry name" value="YfhM-like"/>
</dbReference>
<dbReference type="Pfam" id="PF21142">
    <property type="entry name" value="A2M_bMG2"/>
    <property type="match status" value="1"/>
</dbReference>
<dbReference type="SMART" id="SM01360">
    <property type="entry name" value="A2M"/>
    <property type="match status" value="1"/>
</dbReference>
<keyword evidence="8" id="KW-1185">Reference proteome</keyword>
<keyword evidence="2 4" id="KW-0732">Signal</keyword>
<dbReference type="Pfam" id="PF01835">
    <property type="entry name" value="MG2"/>
    <property type="match status" value="1"/>
</dbReference>
<dbReference type="GO" id="GO:0004866">
    <property type="term" value="F:endopeptidase inhibitor activity"/>
    <property type="evidence" value="ECO:0007669"/>
    <property type="project" value="InterPro"/>
</dbReference>
<dbReference type="InterPro" id="IPR001599">
    <property type="entry name" value="Macroglobln_a2"/>
</dbReference>
<evidence type="ECO:0000259" key="5">
    <source>
        <dbReference type="SMART" id="SM01359"/>
    </source>
</evidence>
<dbReference type="SUPFAM" id="SSF48239">
    <property type="entry name" value="Terpenoid cyclases/Protein prenyltransferases"/>
    <property type="match status" value="1"/>
</dbReference>
<dbReference type="InterPro" id="IPR041246">
    <property type="entry name" value="Bact_MG10"/>
</dbReference>
<dbReference type="SMART" id="SM01359">
    <property type="entry name" value="A2M_N_2"/>
    <property type="match status" value="1"/>
</dbReference>
<dbReference type="PIRSF" id="PIRSF038980">
    <property type="entry name" value="A2M_bac"/>
    <property type="match status" value="1"/>
</dbReference>
<feature type="chain" id="PRO_5032554749" evidence="4">
    <location>
        <begin position="22"/>
        <end position="1702"/>
    </location>
</feature>
<dbReference type="Pfam" id="PF17973">
    <property type="entry name" value="bMG10"/>
    <property type="match status" value="1"/>
</dbReference>
<evidence type="ECO:0000256" key="4">
    <source>
        <dbReference type="SAM" id="SignalP"/>
    </source>
</evidence>
<dbReference type="InterPro" id="IPR011625">
    <property type="entry name" value="A2M_N_BRD"/>
</dbReference>
<dbReference type="PANTHER" id="PTHR40094">
    <property type="entry name" value="ALPHA-2-MACROGLOBULIN HOMOLOG"/>
    <property type="match status" value="1"/>
</dbReference>
<feature type="signal peptide" evidence="4">
    <location>
        <begin position="1"/>
        <end position="21"/>
    </location>
</feature>
<gene>
    <name evidence="7" type="ORF">GWK16_24065</name>
</gene>
<comment type="caution">
    <text evidence="7">The sequence shown here is derived from an EMBL/GenBank/DDBJ whole genome shotgun (WGS) entry which is preliminary data.</text>
</comment>
<dbReference type="Gene3D" id="2.60.40.1930">
    <property type="match status" value="1"/>
</dbReference>
<dbReference type="RefSeq" id="WP_170056521.1">
    <property type="nucleotide sequence ID" value="NZ_JABBKX010000014.1"/>
</dbReference>
<evidence type="ECO:0000313" key="8">
    <source>
        <dbReference type="Proteomes" id="UP000548582"/>
    </source>
</evidence>
<evidence type="ECO:0000256" key="1">
    <source>
        <dbReference type="ARBA" id="ARBA00010556"/>
    </source>
</evidence>
<dbReference type="PANTHER" id="PTHR40094:SF1">
    <property type="entry name" value="UBIQUITIN DOMAIN-CONTAINING PROTEIN"/>
    <property type="match status" value="1"/>
</dbReference>
<feature type="region of interest" description="Disordered" evidence="3">
    <location>
        <begin position="694"/>
        <end position="719"/>
    </location>
</feature>
<protein>
    <submittedName>
        <fullName evidence="7">Alpha-2-macroglobulin family protein</fullName>
    </submittedName>
</protein>
<dbReference type="EMBL" id="JABBKX010000014">
    <property type="protein sequence ID" value="NMJ44344.1"/>
    <property type="molecule type" value="Genomic_DNA"/>
</dbReference>
<evidence type="ECO:0000259" key="6">
    <source>
        <dbReference type="SMART" id="SM01360"/>
    </source>
</evidence>
<evidence type="ECO:0000256" key="3">
    <source>
        <dbReference type="SAM" id="MobiDB-lite"/>
    </source>
</evidence>
<proteinExistence type="inferred from homology"/>
<dbReference type="Pfam" id="PF17972">
    <property type="entry name" value="bMG5"/>
    <property type="match status" value="1"/>
</dbReference>
<dbReference type="InterPro" id="IPR002890">
    <property type="entry name" value="MG2"/>
</dbReference>
<dbReference type="InterPro" id="IPR041203">
    <property type="entry name" value="Bact_A2M_MG5"/>
</dbReference>
<evidence type="ECO:0000313" key="7">
    <source>
        <dbReference type="EMBL" id="NMJ44344.1"/>
    </source>
</evidence>
<name>A0A848EI47_9PROT</name>
<dbReference type="Proteomes" id="UP000548582">
    <property type="component" value="Unassembled WGS sequence"/>
</dbReference>
<dbReference type="Pfam" id="PF11974">
    <property type="entry name" value="bMG3"/>
    <property type="match status" value="1"/>
</dbReference>
<feature type="domain" description="Alpha-2-macroglobulin" evidence="6">
    <location>
        <begin position="1060"/>
        <end position="1148"/>
    </location>
</feature>
<dbReference type="Pfam" id="PF00207">
    <property type="entry name" value="A2M"/>
    <property type="match status" value="1"/>
</dbReference>
<dbReference type="Pfam" id="PF17962">
    <property type="entry name" value="bMG6"/>
    <property type="match status" value="1"/>
</dbReference>
<dbReference type="InterPro" id="IPR026284">
    <property type="entry name" value="A2MG_proteobact"/>
</dbReference>
<sequence length="1702" mass="183588">MRQLFRLLLLLALAVPGVAAAQTFDLPGLGRDTSAYQQELQRRFPAGGTPQQRIAAEQRAGQAEGRRDYAGAATAWEERIGMGQANGDHWLSLAQAQLNRQPPNNQRALQAGWRAFQLAPYGEPEVAPLLVIAEALRRLDRPVQQIEALEAILERTDSPDNRERLEAARRAAGMLVRRVATEPDADPARACISFTNPPARRTDWNPGDWIRADPPVPSLAVEREGDILCVAGLPWGASTRLILRAGLPGEGRQSLRQDTPVTIAMPSRDPRIAFDTATFILPRGQEARIGVATVNISRMSMRLIRVAERNLVPMRRDWTPGDALESWSASSISEEMGRVLWEGTAELQRVEPNRTHRSVLPLPDVLKSASPGAYLLILRQDEGRRDSGQTAALPFFVTDIGLTAWRGADGLAVQARSLQSAAVTPGLRVMLMARNNEILAEARTGDDGLVRFPAALMRGSGPVAPVSIHAETSDDVAALSLEAASFDLSDRGATGLPTPGPVDAFLWLDRGIFRPGETVNAAALIRDPAGRPLDLPIRLRLRRPNGQIAQEIVPPRQDGGAIYWPLRLSAGAPFGLWTLEALTDPDAPPVGRTTFRVDAFVPERLEVTTGPVPGPLVPGPTGLRVPVTARFLYGAPGSGLTGQAEMRLLTDPEPFPDWRGWRFGLAQEQFAPDLITFEIPETDDQGRTTLTLDLPQAPDTTRPVKGEVSVSMAEPGGRETRTRFTVPVRSTRTLIAVRPGFENDAIDAGAEAAFDIAAVSPEGRAVAGALRARLVRERPNWRIVVRGSIARWETVWRDEPVDAQELRVAANQPARFARSLPFGRYRLEVSDANGLGITSIRFRSGWAGVESAEVPDRVDVAADRRAYMPGETARIRITPPFAGRASVAVLSDRLVSLREIDLPQGGAEVEVPVDASWGPGAYVAVTVFRPGEARNGQPGRGLGLAWVGIDPAPRTLGVTIDTPQMVRPRQRVEVPVRIANASGPVLLTLAAVDEGILRLTNFASPDPGAHFLGRRRLGVDIRDDYGRLIAPAEGELALLRQGGDEDAAADALQPPQRLVSLFSGVVRTGPDGTAMVPLDIPDFAGELRLMVVAWEGTRIGAGSKPLTVRDEVVAEALLPRFLAPGDEARLSVLLHNIELPQGEIVAEVSASGGLSITGPARLAATLATGARAQPFTTLRATEGGEGTLRLAVTGPNGFRVERESRITIRSSRPRVTEVAGAELPPGVEMPLNPPIDRFVRDAWRASASFGAAVRYDVAGMLRAVEEFPLYCLEQSASRALALSAGITDEGDPERAARLQRAVDSILDRQRFDGSFSMWSANGEAQQWLTPYAVEALIRARTAGATVPEGALREALRFLDEAIEDTAANTPEERAAQAYRLYALALAGQPRLGAARRLMEQLNELPTQLSRAQLAATFARGGDAQRAQLAFSSALTATGRRFWGFDYGSAPRDALATATLLRESNLMQDRLNQAMQVLPGAEFIPARASTQEQAWAVLAAQVLGQGTRTASVAVNGSALPPRPVIATPLSGPGTARNLGSAPVWASVSINGIPREPLPAAREGFRVTRRFFALNGQPLDLDRVTQNTSFVLLVELRSETNDRHEAMVIQGLPAGWEIASRLPAGDIAGMPWLGTLTEVDSQPALDDRYAAAVTLTPQRPFARVAVRLRAVTPGDFELPGGEAQDMYRPGIFARQNTARITVLP</sequence>
<dbReference type="Gene3D" id="1.50.10.20">
    <property type="match status" value="1"/>
</dbReference>
<evidence type="ECO:0000256" key="2">
    <source>
        <dbReference type="ARBA" id="ARBA00022729"/>
    </source>
</evidence>
<accession>A0A848EI47</accession>
<dbReference type="Pfam" id="PF07703">
    <property type="entry name" value="A2M_BRD"/>
    <property type="match status" value="1"/>
</dbReference>
<dbReference type="InterPro" id="IPR041462">
    <property type="entry name" value="Bact_A2M_MG6"/>
</dbReference>
<comment type="similarity">
    <text evidence="1">Belongs to the protease inhibitor I39 (alpha-2-macroglobulin) family. Bacterial alpha-2-macroglobulin subfamily.</text>
</comment>
<reference evidence="7 8" key="1">
    <citation type="submission" date="2020-03" db="EMBL/GenBank/DDBJ databases">
        <authorList>
            <person name="Sun Q."/>
        </authorList>
    </citation>
    <scope>NUCLEOTIDE SEQUENCE [LARGE SCALE GENOMIC DNA]</scope>
    <source>
        <strain evidence="7 8">JC162</strain>
    </source>
</reference>
<dbReference type="InterPro" id="IPR049120">
    <property type="entry name" value="A2M_bMG2"/>
</dbReference>
<dbReference type="CDD" id="cd02891">
    <property type="entry name" value="A2M_like"/>
    <property type="match status" value="1"/>
</dbReference>
<dbReference type="InterPro" id="IPR021868">
    <property type="entry name" value="Alpha_2_Macroglob_MG3"/>
</dbReference>
<organism evidence="7 8">
    <name type="scientific">Neoroseomonas marina</name>
    <dbReference type="NCBI Taxonomy" id="1232220"/>
    <lineage>
        <taxon>Bacteria</taxon>
        <taxon>Pseudomonadati</taxon>
        <taxon>Pseudomonadota</taxon>
        <taxon>Alphaproteobacteria</taxon>
        <taxon>Acetobacterales</taxon>
        <taxon>Acetobacteraceae</taxon>
        <taxon>Neoroseomonas</taxon>
    </lineage>
</organism>
<feature type="domain" description="Alpha-2-macroglobulin bait region" evidence="5">
    <location>
        <begin position="858"/>
        <end position="999"/>
    </location>
</feature>
<dbReference type="InterPro" id="IPR008930">
    <property type="entry name" value="Terpenoid_cyclase/PrenylTrfase"/>
</dbReference>